<evidence type="ECO:0000259" key="9">
    <source>
        <dbReference type="PROSITE" id="PS52029"/>
    </source>
</evidence>
<gene>
    <name evidence="10" type="ordered locus">Fbal_2354</name>
</gene>
<dbReference type="InterPro" id="IPR038063">
    <property type="entry name" value="Transpep_catalytic_dom"/>
</dbReference>
<keyword evidence="6 7" id="KW-0961">Cell wall biogenesis/degradation</keyword>
<keyword evidence="4 7" id="KW-0133">Cell shape</keyword>
<evidence type="ECO:0000256" key="7">
    <source>
        <dbReference type="PROSITE-ProRule" id="PRU01373"/>
    </source>
</evidence>
<keyword evidence="5 7" id="KW-0573">Peptidoglycan synthesis</keyword>
<dbReference type="Gene3D" id="1.10.101.10">
    <property type="entry name" value="PGBD-like superfamily/PGBD"/>
    <property type="match status" value="1"/>
</dbReference>
<organism evidence="10 11">
    <name type="scientific">Ferrimonas balearica (strain DSM 9799 / CCM 4581 / KCTC 23876 / PAT)</name>
    <dbReference type="NCBI Taxonomy" id="550540"/>
    <lineage>
        <taxon>Bacteria</taxon>
        <taxon>Pseudomonadati</taxon>
        <taxon>Pseudomonadota</taxon>
        <taxon>Gammaproteobacteria</taxon>
        <taxon>Alteromonadales</taxon>
        <taxon>Ferrimonadaceae</taxon>
        <taxon>Ferrimonas</taxon>
    </lineage>
</organism>
<dbReference type="EMBL" id="CP002209">
    <property type="protein sequence ID" value="ADN76556.1"/>
    <property type="molecule type" value="Genomic_DNA"/>
</dbReference>
<dbReference type="SUPFAM" id="SSF141523">
    <property type="entry name" value="L,D-transpeptidase catalytic domain-like"/>
    <property type="match status" value="1"/>
</dbReference>
<feature type="active site" description="Proton donor/acceptor" evidence="7">
    <location>
        <position position="368"/>
    </location>
</feature>
<evidence type="ECO:0000256" key="6">
    <source>
        <dbReference type="ARBA" id="ARBA00023316"/>
    </source>
</evidence>
<protein>
    <submittedName>
        <fullName evidence="10">ErfK/YbiS/YcfS/YnhG family protein</fullName>
    </submittedName>
</protein>
<dbReference type="STRING" id="550540.Fbal_2354"/>
<feature type="signal peptide" evidence="8">
    <location>
        <begin position="1"/>
        <end position="18"/>
    </location>
</feature>
<dbReference type="Pfam" id="PF03734">
    <property type="entry name" value="YkuD"/>
    <property type="match status" value="1"/>
</dbReference>
<dbReference type="Proteomes" id="UP000006683">
    <property type="component" value="Chromosome"/>
</dbReference>
<dbReference type="Gene3D" id="2.40.440.10">
    <property type="entry name" value="L,D-transpeptidase catalytic domain-like"/>
    <property type="match status" value="1"/>
</dbReference>
<reference evidence="10 11" key="1">
    <citation type="journal article" date="2010" name="Stand. Genomic Sci.">
        <title>Complete genome sequence of Ferrimonas balearica type strain (PAT).</title>
        <authorList>
            <person name="Nolan M."/>
            <person name="Sikorski J."/>
            <person name="Davenport K."/>
            <person name="Lucas S."/>
            <person name="Glavina Del Rio T."/>
            <person name="Tice H."/>
            <person name="Cheng J."/>
            <person name="Goodwin L."/>
            <person name="Pitluck S."/>
            <person name="Liolios K."/>
            <person name="Ivanova N."/>
            <person name="Mavromatis K."/>
            <person name="Ovchinnikova G."/>
            <person name="Pati A."/>
            <person name="Chen A."/>
            <person name="Palaniappan K."/>
            <person name="Land M."/>
            <person name="Hauser L."/>
            <person name="Chang Y."/>
            <person name="Jeffries C."/>
            <person name="Tapia R."/>
            <person name="Brettin T."/>
            <person name="Detter J."/>
            <person name="Han C."/>
            <person name="Yasawong M."/>
            <person name="Rohde M."/>
            <person name="Tindall B."/>
            <person name="Goker M."/>
            <person name="Woyke T."/>
            <person name="Bristow J."/>
            <person name="Eisen J."/>
            <person name="Markowitz V."/>
            <person name="Hugenholtz P."/>
            <person name="Kyrpides N."/>
            <person name="Klenk H."/>
            <person name="Lapidus A."/>
        </authorList>
    </citation>
    <scope>NUCLEOTIDE SEQUENCE [LARGE SCALE GENOMIC DNA]</scope>
    <source>
        <strain evidence="11">DSM 9799 / CCM 4581 / KCTC 23876 / PAT</strain>
    </source>
</reference>
<comment type="similarity">
    <text evidence="2">Belongs to the YkuD family.</text>
</comment>
<dbReference type="InterPro" id="IPR005490">
    <property type="entry name" value="LD_TPept_cat_dom"/>
</dbReference>
<dbReference type="PROSITE" id="PS52029">
    <property type="entry name" value="LD_TPASE"/>
    <property type="match status" value="1"/>
</dbReference>
<dbReference type="UniPathway" id="UPA00219"/>
<sequence length="459" mass="51349">MTRILLLAVVLWCGPLLAADGPQAPTSLRWFTPELAFQLSDYQQLLSDLGLLQPGPYASVDAHDQAITTATLRLLELRQQLRGGGEPSPQAQLMAAEQQGQLDRLIANLTPEYRGFARLRSALVRERQIERVPIPGLAPLQSLGLGQSHPDLAQLRRALAIRLGEALPPTLQDRPVWDPPFTALLKQYQDSNGLSATGRLDSATRRHLGSVGQDRIAAIQYSLRQWYQLPDRIEGYAMLVNIPRYELLVLNDEAVELAVPVIVGSPANPTPKMNSYFSSVTLNPSWTPPMSIVRNELLPGYRQDPTTLHRQGFEWVGKGQSRLPWTQVTPENVNNVLGRYQLRQKPGRNNPLGKVRFNLAQSRAIYLHDTNNPRLFRQSQRALSHGCVRVAEYQRVLDYLLANESSGRQRQVAQALQQHDSVTARVGSRVAVYLVYMPAWVGPDNRLHLVDDVYGWVAG</sequence>
<evidence type="ECO:0000313" key="11">
    <source>
        <dbReference type="Proteomes" id="UP000006683"/>
    </source>
</evidence>
<dbReference type="AlphaFoldDB" id="E1SM38"/>
<evidence type="ECO:0000256" key="3">
    <source>
        <dbReference type="ARBA" id="ARBA00022679"/>
    </source>
</evidence>
<proteinExistence type="inferred from homology"/>
<evidence type="ECO:0000313" key="10">
    <source>
        <dbReference type="EMBL" id="ADN76556.1"/>
    </source>
</evidence>
<dbReference type="eggNOG" id="COG2989">
    <property type="taxonomic scope" value="Bacteria"/>
</dbReference>
<feature type="domain" description="L,D-TPase catalytic" evidence="9">
    <location>
        <begin position="236"/>
        <end position="433"/>
    </location>
</feature>
<name>E1SM38_FERBD</name>
<evidence type="ECO:0000256" key="2">
    <source>
        <dbReference type="ARBA" id="ARBA00005992"/>
    </source>
</evidence>
<keyword evidence="8" id="KW-0732">Signal</keyword>
<dbReference type="GO" id="GO:0009252">
    <property type="term" value="P:peptidoglycan biosynthetic process"/>
    <property type="evidence" value="ECO:0007669"/>
    <property type="project" value="UniProtKB-UniPathway"/>
</dbReference>
<dbReference type="GO" id="GO:0071555">
    <property type="term" value="P:cell wall organization"/>
    <property type="evidence" value="ECO:0007669"/>
    <property type="project" value="UniProtKB-UniRule"/>
</dbReference>
<dbReference type="GO" id="GO:0004180">
    <property type="term" value="F:carboxypeptidase activity"/>
    <property type="evidence" value="ECO:0007669"/>
    <property type="project" value="UniProtKB-ARBA"/>
</dbReference>
<dbReference type="GeneID" id="67182566"/>
<evidence type="ECO:0000256" key="1">
    <source>
        <dbReference type="ARBA" id="ARBA00004752"/>
    </source>
</evidence>
<keyword evidence="3" id="KW-0808">Transferase</keyword>
<dbReference type="GO" id="GO:0016740">
    <property type="term" value="F:transferase activity"/>
    <property type="evidence" value="ECO:0007669"/>
    <property type="project" value="UniProtKB-KW"/>
</dbReference>
<dbReference type="InterPro" id="IPR036365">
    <property type="entry name" value="PGBD-like_sf"/>
</dbReference>
<accession>E1SM38</accession>
<dbReference type="PANTHER" id="PTHR41533:SF1">
    <property type="entry name" value="L,D-TRANSPEPTIDASE YCBB-RELATED"/>
    <property type="match status" value="1"/>
</dbReference>
<dbReference type="CDD" id="cd16913">
    <property type="entry name" value="YkuD_like"/>
    <property type="match status" value="1"/>
</dbReference>
<dbReference type="HOGENOM" id="CLU_020360_5_1_6"/>
<feature type="active site" description="Nucleophile" evidence="7">
    <location>
        <position position="387"/>
    </location>
</feature>
<evidence type="ECO:0000256" key="8">
    <source>
        <dbReference type="SAM" id="SignalP"/>
    </source>
</evidence>
<dbReference type="PANTHER" id="PTHR41533">
    <property type="entry name" value="L,D-TRANSPEPTIDASE HI_1667-RELATED"/>
    <property type="match status" value="1"/>
</dbReference>
<dbReference type="KEGG" id="fbl:Fbal_2354"/>
<dbReference type="GO" id="GO:0008360">
    <property type="term" value="P:regulation of cell shape"/>
    <property type="evidence" value="ECO:0007669"/>
    <property type="project" value="UniProtKB-UniRule"/>
</dbReference>
<evidence type="ECO:0000256" key="5">
    <source>
        <dbReference type="ARBA" id="ARBA00022984"/>
    </source>
</evidence>
<dbReference type="OrthoDB" id="9778545at2"/>
<dbReference type="InterPro" id="IPR052905">
    <property type="entry name" value="LD-transpeptidase_YkuD-like"/>
</dbReference>
<feature type="chain" id="PRO_5005344233" evidence="8">
    <location>
        <begin position="19"/>
        <end position="459"/>
    </location>
</feature>
<dbReference type="SUPFAM" id="SSF47090">
    <property type="entry name" value="PGBD-like"/>
    <property type="match status" value="1"/>
</dbReference>
<keyword evidence="11" id="KW-1185">Reference proteome</keyword>
<dbReference type="RefSeq" id="WP_013345862.1">
    <property type="nucleotide sequence ID" value="NC_014541.1"/>
</dbReference>
<comment type="pathway">
    <text evidence="1 7">Cell wall biogenesis; peptidoglycan biosynthesis.</text>
</comment>
<evidence type="ECO:0000256" key="4">
    <source>
        <dbReference type="ARBA" id="ARBA00022960"/>
    </source>
</evidence>
<dbReference type="InterPro" id="IPR036366">
    <property type="entry name" value="PGBDSf"/>
</dbReference>